<evidence type="ECO:0000256" key="7">
    <source>
        <dbReference type="SAM" id="SignalP"/>
    </source>
</evidence>
<gene>
    <name evidence="9" type="ORF">C942_00895</name>
</gene>
<dbReference type="Gene3D" id="2.60.40.1190">
    <property type="match status" value="1"/>
</dbReference>
<proteinExistence type="predicted"/>
<keyword evidence="4" id="KW-0249">Electron transport</keyword>
<dbReference type="AlphaFoldDB" id="L8JE77"/>
<dbReference type="InterPro" id="IPR019020">
    <property type="entry name" value="Cyt-c552/DMSO_Rdtase_haem-bd"/>
</dbReference>
<feature type="domain" description="Cytochrome c-552/DMSO reductase-like haem-binding" evidence="8">
    <location>
        <begin position="46"/>
        <end position="346"/>
    </location>
</feature>
<dbReference type="Proteomes" id="UP000011134">
    <property type="component" value="Unassembled WGS sequence"/>
</dbReference>
<dbReference type="PATRIC" id="fig|1056511.3.peg.2387"/>
<dbReference type="GO" id="GO:0046872">
    <property type="term" value="F:metal ion binding"/>
    <property type="evidence" value="ECO:0007669"/>
    <property type="project" value="UniProtKB-KW"/>
</dbReference>
<dbReference type="SMART" id="SM00887">
    <property type="entry name" value="EB_dh"/>
    <property type="match status" value="1"/>
</dbReference>
<evidence type="ECO:0000256" key="1">
    <source>
        <dbReference type="ARBA" id="ARBA00022448"/>
    </source>
</evidence>
<keyword evidence="1" id="KW-0813">Transport</keyword>
<name>L8JE77_9GAMM</name>
<keyword evidence="10" id="KW-1185">Reference proteome</keyword>
<evidence type="ECO:0000256" key="3">
    <source>
        <dbReference type="ARBA" id="ARBA00022723"/>
    </source>
</evidence>
<dbReference type="OrthoDB" id="5337932at2"/>
<dbReference type="RefSeq" id="WP_007465882.1">
    <property type="nucleotide sequence ID" value="NZ_AMZO01000016.1"/>
</dbReference>
<comment type="caution">
    <text evidence="9">The sequence shown here is derived from an EMBL/GenBank/DDBJ whole genome shotgun (WGS) entry which is preliminary data.</text>
</comment>
<dbReference type="GO" id="GO:0020037">
    <property type="term" value="F:heme binding"/>
    <property type="evidence" value="ECO:0007669"/>
    <property type="project" value="InterPro"/>
</dbReference>
<keyword evidence="7" id="KW-0732">Signal</keyword>
<evidence type="ECO:0000256" key="4">
    <source>
        <dbReference type="ARBA" id="ARBA00022982"/>
    </source>
</evidence>
<dbReference type="Pfam" id="PF09459">
    <property type="entry name" value="EB_dh"/>
    <property type="match status" value="1"/>
</dbReference>
<reference evidence="9 10" key="1">
    <citation type="submission" date="2012-12" db="EMBL/GenBank/DDBJ databases">
        <title>Genome Assembly of Photobacterium sp. AK15.</title>
        <authorList>
            <person name="Khatri I."/>
            <person name="Vaidya B."/>
            <person name="Srinivas T.N.R."/>
            <person name="Subramanian S."/>
            <person name="Pinnaka A."/>
        </authorList>
    </citation>
    <scope>NUCLEOTIDE SEQUENCE [LARGE SCALE GENOMIC DNA]</scope>
    <source>
        <strain evidence="9 10">AK15</strain>
    </source>
</reference>
<feature type="signal peptide" evidence="7">
    <location>
        <begin position="1"/>
        <end position="26"/>
    </location>
</feature>
<evidence type="ECO:0000259" key="8">
    <source>
        <dbReference type="SMART" id="SM00887"/>
    </source>
</evidence>
<accession>L8JE77</accession>
<keyword evidence="3" id="KW-0479">Metal-binding</keyword>
<evidence type="ECO:0000256" key="5">
    <source>
        <dbReference type="ARBA" id="ARBA00023004"/>
    </source>
</evidence>
<evidence type="ECO:0000256" key="2">
    <source>
        <dbReference type="ARBA" id="ARBA00022617"/>
    </source>
</evidence>
<evidence type="ECO:0000313" key="10">
    <source>
        <dbReference type="Proteomes" id="UP000011134"/>
    </source>
</evidence>
<sequence>MNQHRHFSVRSLFLAIGMTVSLSVNAQIPLMSFKTQQPITLDAVAEDAWIKAAPLKLVLDQTVYKPEQYEGVLSTNYSIRSLYDDEFVYFFVQWKDPTKSVTRFPWEKQQDNSWKRLMNKDKTGHENTFYEDKTSIFWNINAEGFTIQGCDIACHMADAEGKVADIENQIPGRKFTRLAEETIDMWHWKAVRTGLTDQFDDQYVDSNIDPIDHANWGRKNDHKTSGGYSTNIAEEKEMPAMGTRLWNDVDNYALLPKDQVAFLDTFKPGQRIPAVLVEPFTGSRGDISAKAVWKEGIWSIEFKRKLVTTGENAEREDVQFKDLTKPYYFGVAVFDNSQINHLYTFQVQTLVFEQPKGTEAEKPAVPVTSPANIDAKNESDKQPVSTAPIEDQADDVEIKSE</sequence>
<organism evidence="9 10">
    <name type="scientific">Photobacterium marinum</name>
    <dbReference type="NCBI Taxonomy" id="1056511"/>
    <lineage>
        <taxon>Bacteria</taxon>
        <taxon>Pseudomonadati</taxon>
        <taxon>Pseudomonadota</taxon>
        <taxon>Gammaproteobacteria</taxon>
        <taxon>Vibrionales</taxon>
        <taxon>Vibrionaceae</taxon>
        <taxon>Photobacterium</taxon>
    </lineage>
</organism>
<dbReference type="EMBL" id="AMZO01000016">
    <property type="protein sequence ID" value="ELR65809.1"/>
    <property type="molecule type" value="Genomic_DNA"/>
</dbReference>
<keyword evidence="5" id="KW-0408">Iron</keyword>
<keyword evidence="2" id="KW-0349">Heme</keyword>
<protein>
    <recommendedName>
        <fullName evidence="8">Cytochrome c-552/DMSO reductase-like haem-binding domain-containing protein</fullName>
    </recommendedName>
</protein>
<evidence type="ECO:0000256" key="6">
    <source>
        <dbReference type="SAM" id="MobiDB-lite"/>
    </source>
</evidence>
<dbReference type="CDD" id="cd09625">
    <property type="entry name" value="DOMON_like_cytochrome"/>
    <property type="match status" value="1"/>
</dbReference>
<feature type="chain" id="PRO_5003993831" description="Cytochrome c-552/DMSO reductase-like haem-binding domain-containing protein" evidence="7">
    <location>
        <begin position="27"/>
        <end position="401"/>
    </location>
</feature>
<evidence type="ECO:0000313" key="9">
    <source>
        <dbReference type="EMBL" id="ELR65809.1"/>
    </source>
</evidence>
<dbReference type="SUPFAM" id="SSF49344">
    <property type="entry name" value="CBD9-like"/>
    <property type="match status" value="1"/>
</dbReference>
<feature type="region of interest" description="Disordered" evidence="6">
    <location>
        <begin position="358"/>
        <end position="401"/>
    </location>
</feature>